<keyword evidence="4" id="KW-0547">Nucleotide-binding</keyword>
<reference evidence="5" key="1">
    <citation type="journal article" date="2019" name="Int. J. Syst. Evol. Microbiol.">
        <title>The Global Catalogue of Microorganisms (GCM) 10K type strain sequencing project: providing services to taxonomists for standard genome sequencing and annotation.</title>
        <authorList>
            <consortium name="The Broad Institute Genomics Platform"/>
            <consortium name="The Broad Institute Genome Sequencing Center for Infectious Disease"/>
            <person name="Wu L."/>
            <person name="Ma J."/>
        </authorList>
    </citation>
    <scope>NUCLEOTIDE SEQUENCE [LARGE SCALE GENOMIC DNA]</scope>
    <source>
        <strain evidence="5">KCTC 52438</strain>
    </source>
</reference>
<dbReference type="Pfam" id="PF01590">
    <property type="entry name" value="GAF"/>
    <property type="match status" value="1"/>
</dbReference>
<dbReference type="PANTHER" id="PTHR43065">
    <property type="entry name" value="SENSOR HISTIDINE KINASE"/>
    <property type="match status" value="1"/>
</dbReference>
<dbReference type="PRINTS" id="PR00344">
    <property type="entry name" value="BCTRLSENSOR"/>
</dbReference>
<comment type="caution">
    <text evidence="4">The sequence shown here is derived from an EMBL/GenBank/DDBJ whole genome shotgun (WGS) entry which is preliminary data.</text>
</comment>
<accession>A0ABV7H8N9</accession>
<evidence type="ECO:0000313" key="4">
    <source>
        <dbReference type="EMBL" id="MFC3150284.1"/>
    </source>
</evidence>
<dbReference type="EMBL" id="JBHRSZ010000002">
    <property type="protein sequence ID" value="MFC3150284.1"/>
    <property type="molecule type" value="Genomic_DNA"/>
</dbReference>
<dbReference type="EC" id="2.7.13.3" evidence="2"/>
<organism evidence="4 5">
    <name type="scientific">Litoribrevibacter euphylliae</name>
    <dbReference type="NCBI Taxonomy" id="1834034"/>
    <lineage>
        <taxon>Bacteria</taxon>
        <taxon>Pseudomonadati</taxon>
        <taxon>Pseudomonadota</taxon>
        <taxon>Gammaproteobacteria</taxon>
        <taxon>Oceanospirillales</taxon>
        <taxon>Oceanospirillaceae</taxon>
        <taxon>Litoribrevibacter</taxon>
    </lineage>
</organism>
<dbReference type="InterPro" id="IPR029016">
    <property type="entry name" value="GAF-like_dom_sf"/>
</dbReference>
<keyword evidence="4" id="KW-0067">ATP-binding</keyword>
<feature type="domain" description="Histidine kinase" evidence="3">
    <location>
        <begin position="216"/>
        <end position="449"/>
    </location>
</feature>
<evidence type="ECO:0000256" key="2">
    <source>
        <dbReference type="ARBA" id="ARBA00012438"/>
    </source>
</evidence>
<dbReference type="SMART" id="SM00387">
    <property type="entry name" value="HATPase_c"/>
    <property type="match status" value="1"/>
</dbReference>
<dbReference type="Gene3D" id="3.30.450.40">
    <property type="match status" value="1"/>
</dbReference>
<dbReference type="InterPro" id="IPR003018">
    <property type="entry name" value="GAF"/>
</dbReference>
<keyword evidence="5" id="KW-1185">Reference proteome</keyword>
<dbReference type="Gene3D" id="1.10.287.130">
    <property type="match status" value="1"/>
</dbReference>
<protein>
    <recommendedName>
        <fullName evidence="2">histidine kinase</fullName>
        <ecNumber evidence="2">2.7.13.3</ecNumber>
    </recommendedName>
</protein>
<comment type="catalytic activity">
    <reaction evidence="1">
        <text>ATP + protein L-histidine = ADP + protein N-phospho-L-histidine.</text>
        <dbReference type="EC" id="2.7.13.3"/>
    </reaction>
</comment>
<proteinExistence type="predicted"/>
<dbReference type="Proteomes" id="UP001595476">
    <property type="component" value="Unassembled WGS sequence"/>
</dbReference>
<evidence type="ECO:0000259" key="3">
    <source>
        <dbReference type="PROSITE" id="PS50109"/>
    </source>
</evidence>
<evidence type="ECO:0000313" key="5">
    <source>
        <dbReference type="Proteomes" id="UP001595476"/>
    </source>
</evidence>
<sequence length="453" mass="50750">MSEQEQLNKLLLEVSQSPTIDCGDYASAMKYVTQICRAGLDVARCSVWQLDKTFTQIRCLILNHSKGIEESNNTCTETDYPAYFKALREKRFIVADNAQVDPDTFEFKDYLQEEHIASILDAPIRQGGHIVGTLCCEHTGQIRAWSPDEQSFVGSLADILGRALTAQDRRQVQQSLEESNQYLSKLIDERTHHLSLAFEQISEQEKMASLGKLVAGVAHEINNPIGLGITTATHIEDMTLQISKAFQEGTITQSQFKEYIEVVEEGSLLLIENLHRAADLVKSFKQIAVDQSDNSFLEINLVDTLNNIVNSLKAELKKKHQTTIQLNCPKNILLNTCPGSIAQIMTNLLMNAGIHAFPEDQTDRHVSITVEDQQTQIKLCVEDNGQGIRPEIINKIYEPFVTTRRSQGGSGLGLNIVHNLVTQKLQGTIEVESQPNQFTRFIIFIPKTLEPSN</sequence>
<dbReference type="Gene3D" id="3.30.565.10">
    <property type="entry name" value="Histidine kinase-like ATPase, C-terminal domain"/>
    <property type="match status" value="1"/>
</dbReference>
<dbReference type="GO" id="GO:0005524">
    <property type="term" value="F:ATP binding"/>
    <property type="evidence" value="ECO:0007669"/>
    <property type="project" value="UniProtKB-KW"/>
</dbReference>
<dbReference type="InterPro" id="IPR005467">
    <property type="entry name" value="His_kinase_dom"/>
</dbReference>
<name>A0ABV7H8N9_9GAMM</name>
<evidence type="ECO:0000256" key="1">
    <source>
        <dbReference type="ARBA" id="ARBA00000085"/>
    </source>
</evidence>
<gene>
    <name evidence="4" type="ORF">ACFOEK_04530</name>
</gene>
<dbReference type="InterPro" id="IPR003594">
    <property type="entry name" value="HATPase_dom"/>
</dbReference>
<dbReference type="SUPFAM" id="SSF55874">
    <property type="entry name" value="ATPase domain of HSP90 chaperone/DNA topoisomerase II/histidine kinase"/>
    <property type="match status" value="1"/>
</dbReference>
<dbReference type="InterPro" id="IPR004358">
    <property type="entry name" value="Sig_transdc_His_kin-like_C"/>
</dbReference>
<dbReference type="SUPFAM" id="SSF55781">
    <property type="entry name" value="GAF domain-like"/>
    <property type="match status" value="1"/>
</dbReference>
<dbReference type="Pfam" id="PF02518">
    <property type="entry name" value="HATPase_c"/>
    <property type="match status" value="1"/>
</dbReference>
<dbReference type="PROSITE" id="PS50109">
    <property type="entry name" value="HIS_KIN"/>
    <property type="match status" value="1"/>
</dbReference>
<dbReference type="SMART" id="SM00065">
    <property type="entry name" value="GAF"/>
    <property type="match status" value="1"/>
</dbReference>
<dbReference type="InterPro" id="IPR036890">
    <property type="entry name" value="HATPase_C_sf"/>
</dbReference>